<evidence type="ECO:0000313" key="1">
    <source>
        <dbReference type="EMBL" id="KAB7495044.1"/>
    </source>
</evidence>
<sequence length="302" mass="34418">YDDLLMFEFQGKVSSATFLSPEILIATSKNTNGRYEILKLAVPDRLLAVKDAGLIKNRDFSVLSAGYLKNEATCVISSCNLLVTSEEEGINLYSIPKEEDSDCLIKQVREVGNEDMVKRIFGINEYYLITYKSCIRRLRHPQICCDGSNLISGTKLNNIKFHCIENGKETQDYSSIFEDPNLLGSNFLSYLNSSCNELIVGCRDTGLLQNFDIRSQKSNSVELNEKNCKWSYSLSYNRRNVCIVNSLGYFYLFDTRNLSKEISKLKFDYDVCEENGIYLRIHFDPSDSFVSISGFDKCVNVF</sequence>
<reference evidence="1 2" key="1">
    <citation type="journal article" date="2019" name="PLoS Biol.">
        <title>Sex chromosomes control vertical transmission of feminizing Wolbachia symbionts in an isopod.</title>
        <authorList>
            <person name="Becking T."/>
            <person name="Chebbi M.A."/>
            <person name="Giraud I."/>
            <person name="Moumen B."/>
            <person name="Laverre T."/>
            <person name="Caubet Y."/>
            <person name="Peccoud J."/>
            <person name="Gilbert C."/>
            <person name="Cordaux R."/>
        </authorList>
    </citation>
    <scope>NUCLEOTIDE SEQUENCE [LARGE SCALE GENOMIC DNA]</scope>
    <source>
        <strain evidence="1">ANa2</strain>
        <tissue evidence="1">Whole body excluding digestive tract and cuticle</tissue>
    </source>
</reference>
<dbReference type="GO" id="GO:0005829">
    <property type="term" value="C:cytosol"/>
    <property type="evidence" value="ECO:0007669"/>
    <property type="project" value="TreeGrafter"/>
</dbReference>
<evidence type="ECO:0000313" key="2">
    <source>
        <dbReference type="Proteomes" id="UP000326759"/>
    </source>
</evidence>
<comment type="caution">
    <text evidence="1">The sequence shown here is derived from an EMBL/GenBank/DDBJ whole genome shotgun (WGS) entry which is preliminary data.</text>
</comment>
<dbReference type="SUPFAM" id="SSF50978">
    <property type="entry name" value="WD40 repeat-like"/>
    <property type="match status" value="1"/>
</dbReference>
<dbReference type="Proteomes" id="UP000326759">
    <property type="component" value="Unassembled WGS sequence"/>
</dbReference>
<keyword evidence="2" id="KW-1185">Reference proteome</keyword>
<proteinExistence type="predicted"/>
<dbReference type="PANTHER" id="PTHR46947:SF1">
    <property type="entry name" value="WD REPEAT-CONTAINING PROTEIN 73"/>
    <property type="match status" value="1"/>
</dbReference>
<feature type="non-terminal residue" evidence="1">
    <location>
        <position position="1"/>
    </location>
</feature>
<dbReference type="EMBL" id="SEYY01023159">
    <property type="protein sequence ID" value="KAB7495044.1"/>
    <property type="molecule type" value="Genomic_DNA"/>
</dbReference>
<accession>A0A5N5SLS2</accession>
<protein>
    <submittedName>
        <fullName evidence="1">Uncharacterized protein</fullName>
    </submittedName>
</protein>
<name>A0A5N5SLS2_9CRUS</name>
<organism evidence="1 2">
    <name type="scientific">Armadillidium nasatum</name>
    <dbReference type="NCBI Taxonomy" id="96803"/>
    <lineage>
        <taxon>Eukaryota</taxon>
        <taxon>Metazoa</taxon>
        <taxon>Ecdysozoa</taxon>
        <taxon>Arthropoda</taxon>
        <taxon>Crustacea</taxon>
        <taxon>Multicrustacea</taxon>
        <taxon>Malacostraca</taxon>
        <taxon>Eumalacostraca</taxon>
        <taxon>Peracarida</taxon>
        <taxon>Isopoda</taxon>
        <taxon>Oniscidea</taxon>
        <taxon>Crinocheta</taxon>
        <taxon>Armadillidiidae</taxon>
        <taxon>Armadillidium</taxon>
    </lineage>
</organism>
<dbReference type="PANTHER" id="PTHR46947">
    <property type="entry name" value="WD REPEAT-CONTAINING PROTEIN 73"/>
    <property type="match status" value="1"/>
</dbReference>
<dbReference type="Gene3D" id="2.130.10.10">
    <property type="entry name" value="YVTN repeat-like/Quinoprotein amine dehydrogenase"/>
    <property type="match status" value="1"/>
</dbReference>
<dbReference type="OrthoDB" id="9822052at2759"/>
<dbReference type="InterPro" id="IPR042795">
    <property type="entry name" value="Wdr73"/>
</dbReference>
<dbReference type="GO" id="GO:0000922">
    <property type="term" value="C:spindle pole"/>
    <property type="evidence" value="ECO:0007669"/>
    <property type="project" value="TreeGrafter"/>
</dbReference>
<gene>
    <name evidence="1" type="ORF">Anas_05240</name>
</gene>
<dbReference type="InterPro" id="IPR015943">
    <property type="entry name" value="WD40/YVTN_repeat-like_dom_sf"/>
</dbReference>
<dbReference type="AlphaFoldDB" id="A0A5N5SLS2"/>
<dbReference type="InterPro" id="IPR036322">
    <property type="entry name" value="WD40_repeat_dom_sf"/>
</dbReference>
<dbReference type="GO" id="GO:0031122">
    <property type="term" value="P:cytoplasmic microtubule organization"/>
    <property type="evidence" value="ECO:0007669"/>
    <property type="project" value="TreeGrafter"/>
</dbReference>